<dbReference type="OrthoDB" id="689054at2759"/>
<name>A0A9N7N085_STRHE</name>
<keyword evidence="3" id="KW-1185">Reference proteome</keyword>
<evidence type="ECO:0000313" key="2">
    <source>
        <dbReference type="EMBL" id="CAA0823414.1"/>
    </source>
</evidence>
<organism evidence="2 3">
    <name type="scientific">Striga hermonthica</name>
    <name type="common">Purple witchweed</name>
    <name type="synonym">Buchnera hermonthica</name>
    <dbReference type="NCBI Taxonomy" id="68872"/>
    <lineage>
        <taxon>Eukaryota</taxon>
        <taxon>Viridiplantae</taxon>
        <taxon>Streptophyta</taxon>
        <taxon>Embryophyta</taxon>
        <taxon>Tracheophyta</taxon>
        <taxon>Spermatophyta</taxon>
        <taxon>Magnoliopsida</taxon>
        <taxon>eudicotyledons</taxon>
        <taxon>Gunneridae</taxon>
        <taxon>Pentapetalae</taxon>
        <taxon>asterids</taxon>
        <taxon>lamiids</taxon>
        <taxon>Lamiales</taxon>
        <taxon>Orobanchaceae</taxon>
        <taxon>Buchnereae</taxon>
        <taxon>Striga</taxon>
    </lineage>
</organism>
<evidence type="ECO:0000256" key="1">
    <source>
        <dbReference type="SAM" id="MobiDB-lite"/>
    </source>
</evidence>
<dbReference type="AlphaFoldDB" id="A0A9N7N085"/>
<proteinExistence type="predicted"/>
<dbReference type="PANTHER" id="PTHR33264:SF6">
    <property type="entry name" value="OS01G0638800 PROTEIN"/>
    <property type="match status" value="1"/>
</dbReference>
<reference evidence="2" key="1">
    <citation type="submission" date="2019-12" db="EMBL/GenBank/DDBJ databases">
        <authorList>
            <person name="Scholes J."/>
        </authorList>
    </citation>
    <scope>NUCLEOTIDE SEQUENCE</scope>
</reference>
<evidence type="ECO:0000313" key="3">
    <source>
        <dbReference type="Proteomes" id="UP001153555"/>
    </source>
</evidence>
<dbReference type="PANTHER" id="PTHR33264">
    <property type="entry name" value="EXPRESSED PROTEIN"/>
    <property type="match status" value="1"/>
</dbReference>
<protein>
    <submittedName>
        <fullName evidence="2">Uncharacterized protein</fullName>
    </submittedName>
</protein>
<dbReference type="Proteomes" id="UP001153555">
    <property type="component" value="Unassembled WGS sequence"/>
</dbReference>
<feature type="compositionally biased region" description="Low complexity" evidence="1">
    <location>
        <begin position="7"/>
        <end position="16"/>
    </location>
</feature>
<feature type="region of interest" description="Disordered" evidence="1">
    <location>
        <begin position="1"/>
        <end position="21"/>
    </location>
</feature>
<feature type="compositionally biased region" description="Basic and acidic residues" evidence="1">
    <location>
        <begin position="94"/>
        <end position="106"/>
    </location>
</feature>
<sequence>MDDRQRPSPASTSSSSGNQCRRRHVVEEDAGDLAVACTGKSCQSCTAGVIADCVAVCCCPCAVVNILALAFVKLPWAVARRCIGGRRKRSRRRRLEEEQKRGEGGRDVISGNGRAGGETTSDDVLTGDGLNDYFSADDVWIEVYDEVGHLGFGRVSYTGIPSQTQQG</sequence>
<accession>A0A9N7N085</accession>
<gene>
    <name evidence="2" type="ORF">SHERM_20573</name>
</gene>
<dbReference type="EMBL" id="CACSLK010024540">
    <property type="protein sequence ID" value="CAA0823414.1"/>
    <property type="molecule type" value="Genomic_DNA"/>
</dbReference>
<comment type="caution">
    <text evidence="2">The sequence shown here is derived from an EMBL/GenBank/DDBJ whole genome shotgun (WGS) entry which is preliminary data.</text>
</comment>
<feature type="region of interest" description="Disordered" evidence="1">
    <location>
        <begin position="92"/>
        <end position="123"/>
    </location>
</feature>